<reference evidence="4" key="1">
    <citation type="submission" date="2021-02" db="EMBL/GenBank/DDBJ databases">
        <authorList>
            <person name="Nowell W R."/>
        </authorList>
    </citation>
    <scope>NUCLEOTIDE SEQUENCE</scope>
</reference>
<organism evidence="4 8">
    <name type="scientific">Rotaria magnacalcarata</name>
    <dbReference type="NCBI Taxonomy" id="392030"/>
    <lineage>
        <taxon>Eukaryota</taxon>
        <taxon>Metazoa</taxon>
        <taxon>Spiralia</taxon>
        <taxon>Gnathifera</taxon>
        <taxon>Rotifera</taxon>
        <taxon>Eurotatoria</taxon>
        <taxon>Bdelloidea</taxon>
        <taxon>Philodinida</taxon>
        <taxon>Philodinidae</taxon>
        <taxon>Rotaria</taxon>
    </lineage>
</organism>
<dbReference type="InterPro" id="IPR035979">
    <property type="entry name" value="RBD_domain_sf"/>
</dbReference>
<dbReference type="Proteomes" id="UP000681967">
    <property type="component" value="Unassembled WGS sequence"/>
</dbReference>
<dbReference type="PROSITE" id="PS50102">
    <property type="entry name" value="RRM"/>
    <property type="match status" value="1"/>
</dbReference>
<name>A0A816BPJ6_9BILA</name>
<dbReference type="InterPro" id="IPR050907">
    <property type="entry name" value="SRSF"/>
</dbReference>
<evidence type="ECO:0000313" key="3">
    <source>
        <dbReference type="EMBL" id="CAF1018471.1"/>
    </source>
</evidence>
<evidence type="ECO:0000259" key="2">
    <source>
        <dbReference type="PROSITE" id="PS50102"/>
    </source>
</evidence>
<dbReference type="PANTHER" id="PTHR23147">
    <property type="entry name" value="SERINE/ARGININE RICH SPLICING FACTOR"/>
    <property type="match status" value="1"/>
</dbReference>
<feature type="domain" description="RRM" evidence="2">
    <location>
        <begin position="4"/>
        <end position="75"/>
    </location>
</feature>
<dbReference type="EMBL" id="CAJOBJ010162889">
    <property type="protein sequence ID" value="CAF4853059.1"/>
    <property type="molecule type" value="Genomic_DNA"/>
</dbReference>
<evidence type="ECO:0000256" key="1">
    <source>
        <dbReference type="PROSITE-ProRule" id="PRU00176"/>
    </source>
</evidence>
<dbReference type="OrthoDB" id="439808at2759"/>
<dbReference type="Gene3D" id="3.30.70.330">
    <property type="match status" value="1"/>
</dbReference>
<evidence type="ECO:0000313" key="5">
    <source>
        <dbReference type="EMBL" id="CAF2093773.1"/>
    </source>
</evidence>
<gene>
    <name evidence="6" type="ORF">BYL167_LOCUS9304</name>
    <name evidence="3" type="ORF">CJN711_LOCUS3191</name>
    <name evidence="7" type="ORF">GIL414_LOCUS49491</name>
    <name evidence="4" type="ORF">KQP761_LOCUS23764</name>
    <name evidence="5" type="ORF">MBJ925_LOCUS21076</name>
</gene>
<dbReference type="InterPro" id="IPR000504">
    <property type="entry name" value="RRM_dom"/>
</dbReference>
<dbReference type="EMBL" id="CAJOBH010002661">
    <property type="protein sequence ID" value="CAF3917257.1"/>
    <property type="molecule type" value="Genomic_DNA"/>
</dbReference>
<sequence>MDNHKLFVGNMAARITQRDLWRFFSLYGLIDECAKFHESYAFIRYVHADDAKRARQETHGAMLKGRKLKVEFAANLNRSNSSSATDQQKYFYVEPLRRTTNTPIYYSPLKSSPTISDHKKVHNRIFSSNLSNNEEFLTPDLLRLAGIQPSLSSSSDDGYETNSSPILNNSYDSRFFPMSIRQHNIYSNTLSDQSNRRNADTYLLSLDFARIRLFSDISSGFGDESNSFIE</sequence>
<dbReference type="Proteomes" id="UP000663834">
    <property type="component" value="Unassembled WGS sequence"/>
</dbReference>
<dbReference type="EMBL" id="CAJNOV010000307">
    <property type="protein sequence ID" value="CAF1018471.1"/>
    <property type="molecule type" value="Genomic_DNA"/>
</dbReference>
<dbReference type="SMART" id="SM00360">
    <property type="entry name" value="RRM"/>
    <property type="match status" value="1"/>
</dbReference>
<dbReference type="CDD" id="cd00590">
    <property type="entry name" value="RRM_SF"/>
    <property type="match status" value="1"/>
</dbReference>
<dbReference type="EMBL" id="CAJNRE010010593">
    <property type="protein sequence ID" value="CAF2093773.1"/>
    <property type="molecule type" value="Genomic_DNA"/>
</dbReference>
<dbReference type="Proteomes" id="UP000681720">
    <property type="component" value="Unassembled WGS sequence"/>
</dbReference>
<dbReference type="Proteomes" id="UP000663824">
    <property type="component" value="Unassembled WGS sequence"/>
</dbReference>
<protein>
    <recommendedName>
        <fullName evidence="2">RRM domain-containing protein</fullName>
    </recommendedName>
</protein>
<evidence type="ECO:0000313" key="7">
    <source>
        <dbReference type="EMBL" id="CAF4853059.1"/>
    </source>
</evidence>
<proteinExistence type="predicted"/>
<dbReference type="Proteomes" id="UP000663855">
    <property type="component" value="Unassembled WGS sequence"/>
</dbReference>
<accession>A0A816BPJ6</accession>
<comment type="caution">
    <text evidence="4">The sequence shown here is derived from an EMBL/GenBank/DDBJ whole genome shotgun (WGS) entry which is preliminary data.</text>
</comment>
<dbReference type="EMBL" id="CAJNOW010012790">
    <property type="protein sequence ID" value="CAF1614194.1"/>
    <property type="molecule type" value="Genomic_DNA"/>
</dbReference>
<dbReference type="InterPro" id="IPR012677">
    <property type="entry name" value="Nucleotide-bd_a/b_plait_sf"/>
</dbReference>
<dbReference type="SUPFAM" id="SSF54928">
    <property type="entry name" value="RNA-binding domain, RBD"/>
    <property type="match status" value="1"/>
</dbReference>
<evidence type="ECO:0000313" key="8">
    <source>
        <dbReference type="Proteomes" id="UP000663834"/>
    </source>
</evidence>
<evidence type="ECO:0000313" key="4">
    <source>
        <dbReference type="EMBL" id="CAF1614194.1"/>
    </source>
</evidence>
<keyword evidence="1" id="KW-0694">RNA-binding</keyword>
<dbReference type="Pfam" id="PF00076">
    <property type="entry name" value="RRM_1"/>
    <property type="match status" value="1"/>
</dbReference>
<dbReference type="AlphaFoldDB" id="A0A816BPJ6"/>
<dbReference type="GO" id="GO:0003723">
    <property type="term" value="F:RNA binding"/>
    <property type="evidence" value="ECO:0007669"/>
    <property type="project" value="UniProtKB-UniRule"/>
</dbReference>
<evidence type="ECO:0000313" key="6">
    <source>
        <dbReference type="EMBL" id="CAF3917257.1"/>
    </source>
</evidence>